<proteinExistence type="predicted"/>
<name>A0ABU2WIN9_9GAMM</name>
<evidence type="ECO:0000313" key="4">
    <source>
        <dbReference type="Proteomes" id="UP001254608"/>
    </source>
</evidence>
<dbReference type="EMBL" id="JAVRIC010000009">
    <property type="protein sequence ID" value="MDT0497413.1"/>
    <property type="molecule type" value="Genomic_DNA"/>
</dbReference>
<dbReference type="Proteomes" id="UP001254608">
    <property type="component" value="Unassembled WGS sequence"/>
</dbReference>
<evidence type="ECO:0000313" key="3">
    <source>
        <dbReference type="EMBL" id="MDT0497413.1"/>
    </source>
</evidence>
<gene>
    <name evidence="3" type="ORF">RM530_08545</name>
</gene>
<dbReference type="PROSITE" id="PS51257">
    <property type="entry name" value="PROKAR_LIPOPROTEIN"/>
    <property type="match status" value="1"/>
</dbReference>
<dbReference type="RefSeq" id="WP_311364807.1">
    <property type="nucleotide sequence ID" value="NZ_JAVRIC010000009.1"/>
</dbReference>
<protein>
    <recommendedName>
        <fullName evidence="5">Lipoprotein</fullName>
    </recommendedName>
</protein>
<evidence type="ECO:0008006" key="5">
    <source>
        <dbReference type="Google" id="ProtNLM"/>
    </source>
</evidence>
<organism evidence="3 4">
    <name type="scientific">Banduia mediterranea</name>
    <dbReference type="NCBI Taxonomy" id="3075609"/>
    <lineage>
        <taxon>Bacteria</taxon>
        <taxon>Pseudomonadati</taxon>
        <taxon>Pseudomonadota</taxon>
        <taxon>Gammaproteobacteria</taxon>
        <taxon>Nevskiales</taxon>
        <taxon>Algiphilaceae</taxon>
        <taxon>Banduia</taxon>
    </lineage>
</organism>
<feature type="signal peptide" evidence="2">
    <location>
        <begin position="1"/>
        <end position="19"/>
    </location>
</feature>
<keyword evidence="4" id="KW-1185">Reference proteome</keyword>
<keyword evidence="2" id="KW-0732">Signal</keyword>
<comment type="caution">
    <text evidence="3">The sequence shown here is derived from an EMBL/GenBank/DDBJ whole genome shotgun (WGS) entry which is preliminary data.</text>
</comment>
<evidence type="ECO:0000256" key="1">
    <source>
        <dbReference type="SAM" id="MobiDB-lite"/>
    </source>
</evidence>
<evidence type="ECO:0000256" key="2">
    <source>
        <dbReference type="SAM" id="SignalP"/>
    </source>
</evidence>
<accession>A0ABU2WIN9</accession>
<sequence>MKPMLLAMALSALTLTACSQTRYCSGEQNYQKARPLPPLQATQGLTIPVSQGALSVPEGRGTSGGFAETYVNAEGESEQRCLDMPPRLVGADPIATPMAPPPPEGG</sequence>
<feature type="chain" id="PRO_5047258448" description="Lipoprotein" evidence="2">
    <location>
        <begin position="20"/>
        <end position="106"/>
    </location>
</feature>
<reference evidence="3 4" key="1">
    <citation type="submission" date="2023-09" db="EMBL/GenBank/DDBJ databases">
        <authorList>
            <person name="Rey-Velasco X."/>
        </authorList>
    </citation>
    <scope>NUCLEOTIDE SEQUENCE [LARGE SCALE GENOMIC DNA]</scope>
    <source>
        <strain evidence="3 4">W345</strain>
    </source>
</reference>
<feature type="region of interest" description="Disordered" evidence="1">
    <location>
        <begin position="84"/>
        <end position="106"/>
    </location>
</feature>